<evidence type="ECO:0000313" key="2">
    <source>
        <dbReference type="Proteomes" id="UP000460718"/>
    </source>
</evidence>
<protein>
    <submittedName>
        <fullName evidence="1">Uncharacterized protein</fullName>
    </submittedName>
</protein>
<organism evidence="1 2">
    <name type="scientific">Phytophthora fragariae</name>
    <dbReference type="NCBI Taxonomy" id="53985"/>
    <lineage>
        <taxon>Eukaryota</taxon>
        <taxon>Sar</taxon>
        <taxon>Stramenopiles</taxon>
        <taxon>Oomycota</taxon>
        <taxon>Peronosporomycetes</taxon>
        <taxon>Peronosporales</taxon>
        <taxon>Peronosporaceae</taxon>
        <taxon>Phytophthora</taxon>
    </lineage>
</organism>
<name>A0A6A3HAV9_9STRA</name>
<reference evidence="1 2" key="1">
    <citation type="submission" date="2018-09" db="EMBL/GenBank/DDBJ databases">
        <title>Genomic investigation of the strawberry pathogen Phytophthora fragariae indicates pathogenicity is determined by transcriptional variation in three key races.</title>
        <authorList>
            <person name="Adams T.M."/>
            <person name="Armitage A.D."/>
            <person name="Sobczyk M.K."/>
            <person name="Bates H.J."/>
            <person name="Dunwell J.M."/>
            <person name="Nellist C.F."/>
            <person name="Harrison R.J."/>
        </authorList>
    </citation>
    <scope>NUCLEOTIDE SEQUENCE [LARGE SCALE GENOMIC DNA]</scope>
    <source>
        <strain evidence="1 2">SCRP245</strain>
    </source>
</reference>
<sequence length="150" mass="16271">MIKSLVMPRIASGYLSTLKYAHCSKMKKMTWMLAKRYAMAKELGTPTRPSVCVTCTASISKLRIGVYGRSESSTCKLAGIPMQHHATALVGFPEGSTPTGTAAFNSKDGSAPEKIKTKLEQFYAAILGSLRSVTNLQILRALRSLKEVLS</sequence>
<evidence type="ECO:0000313" key="1">
    <source>
        <dbReference type="EMBL" id="KAE8966641.1"/>
    </source>
</evidence>
<accession>A0A6A3HAV9</accession>
<dbReference type="AlphaFoldDB" id="A0A6A3HAV9"/>
<proteinExistence type="predicted"/>
<gene>
    <name evidence="1" type="ORF">PF011_g27863</name>
</gene>
<comment type="caution">
    <text evidence="1">The sequence shown here is derived from an EMBL/GenBank/DDBJ whole genome shotgun (WGS) entry which is preliminary data.</text>
</comment>
<dbReference type="EMBL" id="QXFW01004225">
    <property type="protein sequence ID" value="KAE8966641.1"/>
    <property type="molecule type" value="Genomic_DNA"/>
</dbReference>
<dbReference type="Proteomes" id="UP000460718">
    <property type="component" value="Unassembled WGS sequence"/>
</dbReference>